<feature type="domain" description="GmrSD restriction endonucleases C-terminal" evidence="1">
    <location>
        <begin position="222"/>
        <end position="302"/>
    </location>
</feature>
<accession>A0ABM7SJ90</accession>
<organism evidence="2 3">
    <name type="scientific">Helicobacter gastrocanis</name>
    <dbReference type="NCBI Taxonomy" id="2849641"/>
    <lineage>
        <taxon>Bacteria</taxon>
        <taxon>Pseudomonadati</taxon>
        <taxon>Campylobacterota</taxon>
        <taxon>Epsilonproteobacteria</taxon>
        <taxon>Campylobacterales</taxon>
        <taxon>Helicobacteraceae</taxon>
        <taxon>Helicobacter</taxon>
    </lineage>
</organism>
<dbReference type="InterPro" id="IPR011089">
    <property type="entry name" value="GmrSD_C"/>
</dbReference>
<evidence type="ECO:0000313" key="2">
    <source>
        <dbReference type="EMBL" id="BCZ18151.1"/>
    </source>
</evidence>
<gene>
    <name evidence="2" type="ORF">NHP190003_14330</name>
</gene>
<sequence length="359" mass="42033">MEANDIMEIVEFVGDKEYRKPALLDDIQGITAYLKAIVPYQDEEDYLFTYFDKQYENESMEDERDKLEEAMATLSGFVSKKGSEVVEREIFHHLGFLIYTGTGGRIYDLYQQWLEHGSEKEFANYLFRQVQKYIQLSLKNKSLGDLTFHDNKQTLQNTLLLFNLAHLIGDQSSNAYFQFNRFVLEQWSLEHIYAQNSKSVCPTKDQPMTAENEKNIKSWLKEVRKYLENDRLYEKIDRALDKTGKKFFQYIGSQNLLGVIDGDFMDHQALHRLQNLTLLDRESNSAIGNLIFSEKRKKIEERKHQHKLIPICTQMVFEKAFSDSQNPSNPDVFTAQDQENYLDKIIECLGKYGINKDNA</sequence>
<reference evidence="2 3" key="1">
    <citation type="submission" date="2021-07" db="EMBL/GenBank/DDBJ databases">
        <title>Novel Helicobacter sp. Isolated from a dog.</title>
        <authorList>
            <person name="Rimbara E."/>
            <person name="Suzuki M."/>
        </authorList>
    </citation>
    <scope>NUCLEOTIDE SEQUENCE [LARGE SCALE GENOMIC DNA]</scope>
    <source>
        <strain evidence="3">NHP19-003</strain>
    </source>
</reference>
<name>A0ABM7SJ90_9HELI</name>
<proteinExistence type="predicted"/>
<dbReference type="Pfam" id="PF07510">
    <property type="entry name" value="GmrSD_C"/>
    <property type="match status" value="1"/>
</dbReference>
<evidence type="ECO:0000313" key="3">
    <source>
        <dbReference type="Proteomes" id="UP000826775"/>
    </source>
</evidence>
<keyword evidence="3" id="KW-1185">Reference proteome</keyword>
<dbReference type="RefSeq" id="WP_260320566.1">
    <property type="nucleotide sequence ID" value="NZ_AP024814.1"/>
</dbReference>
<dbReference type="EMBL" id="AP024814">
    <property type="protein sequence ID" value="BCZ18151.1"/>
    <property type="molecule type" value="Genomic_DNA"/>
</dbReference>
<dbReference type="Proteomes" id="UP000826775">
    <property type="component" value="Chromosome"/>
</dbReference>
<evidence type="ECO:0000259" key="1">
    <source>
        <dbReference type="Pfam" id="PF07510"/>
    </source>
</evidence>
<protein>
    <recommendedName>
        <fullName evidence="1">GmrSD restriction endonucleases C-terminal domain-containing protein</fullName>
    </recommendedName>
</protein>